<dbReference type="Pfam" id="PF00005">
    <property type="entry name" value="ABC_tran"/>
    <property type="match status" value="1"/>
</dbReference>
<proteinExistence type="predicted"/>
<evidence type="ECO:0000313" key="5">
    <source>
        <dbReference type="EMBL" id="TDE95741.1"/>
    </source>
</evidence>
<evidence type="ECO:0000256" key="2">
    <source>
        <dbReference type="ARBA" id="ARBA00022840"/>
    </source>
</evidence>
<dbReference type="InterPro" id="IPR039421">
    <property type="entry name" value="Type_1_exporter"/>
</dbReference>
<gene>
    <name evidence="5" type="ORF">EXU48_05575</name>
</gene>
<keyword evidence="2 5" id="KW-0067">ATP-binding</keyword>
<feature type="region of interest" description="Disordered" evidence="3">
    <location>
        <begin position="253"/>
        <end position="279"/>
    </location>
</feature>
<feature type="domain" description="ABC transporter" evidence="4">
    <location>
        <begin position="49"/>
        <end position="278"/>
    </location>
</feature>
<dbReference type="Proteomes" id="UP000504882">
    <property type="component" value="Unassembled WGS sequence"/>
</dbReference>
<dbReference type="PROSITE" id="PS00211">
    <property type="entry name" value="ABC_TRANSPORTER_1"/>
    <property type="match status" value="1"/>
</dbReference>
<organism evidence="5 6">
    <name type="scientific">Occultella glacieicola</name>
    <dbReference type="NCBI Taxonomy" id="2518684"/>
    <lineage>
        <taxon>Bacteria</taxon>
        <taxon>Bacillati</taxon>
        <taxon>Actinomycetota</taxon>
        <taxon>Actinomycetes</taxon>
        <taxon>Micrococcales</taxon>
        <taxon>Ruaniaceae</taxon>
        <taxon>Occultella</taxon>
    </lineage>
</organism>
<accession>A0ABY2E5V0</accession>
<keyword evidence="6" id="KW-1185">Reference proteome</keyword>
<dbReference type="RefSeq" id="WP_133106670.1">
    <property type="nucleotide sequence ID" value="NZ_SMNA01000003.1"/>
</dbReference>
<dbReference type="InterPro" id="IPR027417">
    <property type="entry name" value="P-loop_NTPase"/>
</dbReference>
<keyword evidence="1" id="KW-0547">Nucleotide-binding</keyword>
<evidence type="ECO:0000256" key="1">
    <source>
        <dbReference type="ARBA" id="ARBA00022741"/>
    </source>
</evidence>
<reference evidence="5 6" key="1">
    <citation type="submission" date="2019-03" db="EMBL/GenBank/DDBJ databases">
        <title>Genomic features of bacteria from cold environments.</title>
        <authorList>
            <person name="Shen L."/>
        </authorList>
    </citation>
    <scope>NUCLEOTIDE SEQUENCE [LARGE SCALE GENOMIC DNA]</scope>
    <source>
        <strain evidence="6">T3246-1</strain>
    </source>
</reference>
<dbReference type="PROSITE" id="PS50893">
    <property type="entry name" value="ABC_TRANSPORTER_2"/>
    <property type="match status" value="1"/>
</dbReference>
<dbReference type="PANTHER" id="PTHR24221">
    <property type="entry name" value="ATP-BINDING CASSETTE SUB-FAMILY B"/>
    <property type="match status" value="1"/>
</dbReference>
<dbReference type="InterPro" id="IPR017871">
    <property type="entry name" value="ABC_transporter-like_CS"/>
</dbReference>
<evidence type="ECO:0000259" key="4">
    <source>
        <dbReference type="PROSITE" id="PS50893"/>
    </source>
</evidence>
<sequence length="279" mass="28098">AGAADADAATMVAAPAARASAAVDGATSRTSPVRPGVPGRVTSAVAPTVVATGLACGHPGRPPVLTGLDLSIEPGRAVVVVGPSGVGKTTLLLTLAGLLDPVAGEVRIGGGAAAPPSATVALTAENAHVFATTVLENLRVARGDVTVQEATDALTRAGLGDLLDRLPDGLGTMLGPDATTLSGGERRRLLLARALLHPAPLMLLDEPGEHLDPATADALLADILDVGRERGVLVVTHRLTGLDRADRVIDLGRDIRPSPEPRPTGQTGGMDTLVLGHRS</sequence>
<name>A0ABY2E5V0_9MICO</name>
<comment type="caution">
    <text evidence="5">The sequence shown here is derived from an EMBL/GenBank/DDBJ whole genome shotgun (WGS) entry which is preliminary data.</text>
</comment>
<feature type="non-terminal residue" evidence="5">
    <location>
        <position position="1"/>
    </location>
</feature>
<dbReference type="GO" id="GO:0005524">
    <property type="term" value="F:ATP binding"/>
    <property type="evidence" value="ECO:0007669"/>
    <property type="project" value="UniProtKB-KW"/>
</dbReference>
<dbReference type="InterPro" id="IPR003593">
    <property type="entry name" value="AAA+_ATPase"/>
</dbReference>
<dbReference type="SMART" id="SM00382">
    <property type="entry name" value="AAA"/>
    <property type="match status" value="1"/>
</dbReference>
<dbReference type="InterPro" id="IPR003439">
    <property type="entry name" value="ABC_transporter-like_ATP-bd"/>
</dbReference>
<evidence type="ECO:0000256" key="3">
    <source>
        <dbReference type="SAM" id="MobiDB-lite"/>
    </source>
</evidence>
<dbReference type="Gene3D" id="3.40.50.300">
    <property type="entry name" value="P-loop containing nucleotide triphosphate hydrolases"/>
    <property type="match status" value="1"/>
</dbReference>
<dbReference type="SUPFAM" id="SSF52540">
    <property type="entry name" value="P-loop containing nucleoside triphosphate hydrolases"/>
    <property type="match status" value="1"/>
</dbReference>
<dbReference type="PANTHER" id="PTHR24221:SF590">
    <property type="entry name" value="COMPONENT LINKED WITH THE ASSEMBLY OF CYTOCHROME' TRANSPORT TRANSMEMBRANE ATP-BINDING PROTEIN ABC TRANSPORTER CYDD-RELATED"/>
    <property type="match status" value="1"/>
</dbReference>
<dbReference type="EMBL" id="SMNA01000003">
    <property type="protein sequence ID" value="TDE95741.1"/>
    <property type="molecule type" value="Genomic_DNA"/>
</dbReference>
<protein>
    <submittedName>
        <fullName evidence="5">ATP-binding cassette domain-containing protein</fullName>
    </submittedName>
</protein>
<evidence type="ECO:0000313" key="6">
    <source>
        <dbReference type="Proteomes" id="UP000504882"/>
    </source>
</evidence>